<dbReference type="Proteomes" id="UP000695562">
    <property type="component" value="Unassembled WGS sequence"/>
</dbReference>
<dbReference type="PANTHER" id="PTHR35885:SF2">
    <property type="match status" value="1"/>
</dbReference>
<sequence length="311" mass="34586">MSIKLLLTLFVLFTISKLSFAQSNPQNVAIWNQNNTLIVGLCDMFDGEACVAKLSLPGLNYLQGNISSQLSTLNYNTNVLTLTAKDSSNNLLILSVDCNKWKVVGKNAVDKFTNYLGFSSDQSSSNKIFASKQDDQALYVLALNPFSASIQIFDWVFGLYRGSVFDPINQNYFVAHKNNTGLFITIYDINFNIVADKLISFTGASVVDQPLKLTYCPVSQTIVAIVQLYYIPGRNQFALAKLDWAYGTFDVTSMVGVQNDIFLFNVADSASDIVYTFAKPNAKDTFIYTWDLTEGTQTQYTAYDKPLLAAF</sequence>
<dbReference type="EMBL" id="AJWJ01000030">
    <property type="protein sequence ID" value="KAF2077383.1"/>
    <property type="molecule type" value="Genomic_DNA"/>
</dbReference>
<dbReference type="OrthoDB" id="24030at2759"/>
<evidence type="ECO:0000256" key="1">
    <source>
        <dbReference type="SAM" id="SignalP"/>
    </source>
</evidence>
<proteinExistence type="predicted"/>
<keyword evidence="1" id="KW-0732">Signal</keyword>
<evidence type="ECO:0000313" key="2">
    <source>
        <dbReference type="EMBL" id="KAF2077383.1"/>
    </source>
</evidence>
<evidence type="ECO:0000313" key="3">
    <source>
        <dbReference type="Proteomes" id="UP000695562"/>
    </source>
</evidence>
<dbReference type="AlphaFoldDB" id="A0A8J4V4A9"/>
<keyword evidence="3" id="KW-1185">Reference proteome</keyword>
<accession>A0A8J4V4A9</accession>
<dbReference type="SUPFAM" id="SSF82171">
    <property type="entry name" value="DPP6 N-terminal domain-like"/>
    <property type="match status" value="1"/>
</dbReference>
<feature type="chain" id="PRO_5035235036" evidence="1">
    <location>
        <begin position="22"/>
        <end position="311"/>
    </location>
</feature>
<gene>
    <name evidence="2" type="ORF">CYY_001311</name>
</gene>
<reference evidence="2" key="1">
    <citation type="submission" date="2020-01" db="EMBL/GenBank/DDBJ databases">
        <title>Development of genomics and gene disruption for Polysphondylium violaceum indicates a role for the polyketide synthase stlB in stalk morphogenesis.</title>
        <authorList>
            <person name="Narita B."/>
            <person name="Kawabe Y."/>
            <person name="Kin K."/>
            <person name="Saito T."/>
            <person name="Gibbs R."/>
            <person name="Kuspa A."/>
            <person name="Muzny D."/>
            <person name="Queller D."/>
            <person name="Richards S."/>
            <person name="Strassman J."/>
            <person name="Sucgang R."/>
            <person name="Worley K."/>
            <person name="Schaap P."/>
        </authorList>
    </citation>
    <scope>NUCLEOTIDE SEQUENCE</scope>
    <source>
        <strain evidence="2">QSvi11</strain>
    </source>
</reference>
<protein>
    <submittedName>
        <fullName evidence="2">Uncharacterized protein</fullName>
    </submittedName>
</protein>
<organism evidence="2 3">
    <name type="scientific">Polysphondylium violaceum</name>
    <dbReference type="NCBI Taxonomy" id="133409"/>
    <lineage>
        <taxon>Eukaryota</taxon>
        <taxon>Amoebozoa</taxon>
        <taxon>Evosea</taxon>
        <taxon>Eumycetozoa</taxon>
        <taxon>Dictyostelia</taxon>
        <taxon>Dictyosteliales</taxon>
        <taxon>Dictyosteliaceae</taxon>
        <taxon>Polysphondylium</taxon>
    </lineage>
</organism>
<dbReference type="PANTHER" id="PTHR35885">
    <property type="entry name" value="CARBOHYDRATE BINDING DOMAIN-CONTAINING PROTEIN-RELATED"/>
    <property type="match status" value="1"/>
</dbReference>
<comment type="caution">
    <text evidence="2">The sequence shown here is derived from an EMBL/GenBank/DDBJ whole genome shotgun (WGS) entry which is preliminary data.</text>
</comment>
<feature type="signal peptide" evidence="1">
    <location>
        <begin position="1"/>
        <end position="21"/>
    </location>
</feature>
<name>A0A8J4V4A9_9MYCE</name>